<name>A0A438NC21_EXOME</name>
<organism evidence="2 3">
    <name type="scientific">Exophiala mesophila</name>
    <name type="common">Black yeast-like fungus</name>
    <dbReference type="NCBI Taxonomy" id="212818"/>
    <lineage>
        <taxon>Eukaryota</taxon>
        <taxon>Fungi</taxon>
        <taxon>Dikarya</taxon>
        <taxon>Ascomycota</taxon>
        <taxon>Pezizomycotina</taxon>
        <taxon>Eurotiomycetes</taxon>
        <taxon>Chaetothyriomycetidae</taxon>
        <taxon>Chaetothyriales</taxon>
        <taxon>Herpotrichiellaceae</taxon>
        <taxon>Exophiala</taxon>
    </lineage>
</organism>
<dbReference type="InterPro" id="IPR052061">
    <property type="entry name" value="PTE-AB_protein"/>
</dbReference>
<dbReference type="AlphaFoldDB" id="A0A438NC21"/>
<proteinExistence type="predicted"/>
<dbReference type="PANTHER" id="PTHR47260">
    <property type="entry name" value="UPF0644 PROTEIN PB2B4.06"/>
    <property type="match status" value="1"/>
</dbReference>
<dbReference type="InterPro" id="IPR029069">
    <property type="entry name" value="HotDog_dom_sf"/>
</dbReference>
<evidence type="ECO:0000313" key="3">
    <source>
        <dbReference type="Proteomes" id="UP000288859"/>
    </source>
</evidence>
<dbReference type="InterPro" id="IPR006683">
    <property type="entry name" value="Thioestr_dom"/>
</dbReference>
<comment type="caution">
    <text evidence="2">The sequence shown here is derived from an EMBL/GenBank/DDBJ whole genome shotgun (WGS) entry which is preliminary data.</text>
</comment>
<dbReference type="VEuPathDB" id="FungiDB:PV10_08100"/>
<gene>
    <name evidence="2" type="ORF">B0A52_02338</name>
</gene>
<evidence type="ECO:0000313" key="2">
    <source>
        <dbReference type="EMBL" id="RVX73210.1"/>
    </source>
</evidence>
<dbReference type="SUPFAM" id="SSF54637">
    <property type="entry name" value="Thioesterase/thiol ester dehydrase-isomerase"/>
    <property type="match status" value="1"/>
</dbReference>
<dbReference type="Gene3D" id="3.10.129.10">
    <property type="entry name" value="Hotdog Thioesterase"/>
    <property type="match status" value="1"/>
</dbReference>
<dbReference type="EMBL" id="NAJM01000009">
    <property type="protein sequence ID" value="RVX73210.1"/>
    <property type="molecule type" value="Genomic_DNA"/>
</dbReference>
<dbReference type="OrthoDB" id="506431at2759"/>
<dbReference type="PANTHER" id="PTHR47260:SF3">
    <property type="entry name" value="THIOESTERASE FAMILY PROTEIN (AFU_ORTHOLOGUE AFUA_7G03960)"/>
    <property type="match status" value="1"/>
</dbReference>
<evidence type="ECO:0000259" key="1">
    <source>
        <dbReference type="Pfam" id="PF03061"/>
    </source>
</evidence>
<sequence>MNLPPDLDQPWCRELLSSPGTEIISQPTAKSDHVDFRLSNSMFSRTLYTPTGIRAQINFRRPTKEPDAARPWEFCFLLSVGDGLDGKTGRAHGGFNALLLDQITGTVAAEASGAFAPATATMTVDYKAPIDTPGIIVCRGWAIDITGRKNWIKGSIEDPSGKVFASAKALFVSPRVQNL</sequence>
<reference evidence="2 3" key="1">
    <citation type="submission" date="2017-03" db="EMBL/GenBank/DDBJ databases">
        <title>Genomes of endolithic fungi from Antarctica.</title>
        <authorList>
            <person name="Coleine C."/>
            <person name="Masonjones S."/>
            <person name="Stajich J.E."/>
        </authorList>
    </citation>
    <scope>NUCLEOTIDE SEQUENCE [LARGE SCALE GENOMIC DNA]</scope>
    <source>
        <strain evidence="2 3">CCFEE 6314</strain>
    </source>
</reference>
<dbReference type="Pfam" id="PF03061">
    <property type="entry name" value="4HBT"/>
    <property type="match status" value="1"/>
</dbReference>
<protein>
    <recommendedName>
        <fullName evidence="1">Thioesterase domain-containing protein</fullName>
    </recommendedName>
</protein>
<accession>A0A438NC21</accession>
<dbReference type="Proteomes" id="UP000288859">
    <property type="component" value="Unassembled WGS sequence"/>
</dbReference>
<dbReference type="CDD" id="cd03443">
    <property type="entry name" value="PaaI_thioesterase"/>
    <property type="match status" value="1"/>
</dbReference>
<feature type="domain" description="Thioesterase" evidence="1">
    <location>
        <begin position="89"/>
        <end position="148"/>
    </location>
</feature>